<dbReference type="RefSeq" id="WP_224730612.1">
    <property type="nucleotide sequence ID" value="NZ_JAMYMY010000001.1"/>
</dbReference>
<keyword evidence="1" id="KW-1133">Transmembrane helix</keyword>
<dbReference type="EMBL" id="JAMYPJ010000001">
    <property type="protein sequence ID" value="MER8931436.1"/>
    <property type="molecule type" value="Genomic_DNA"/>
</dbReference>
<keyword evidence="1" id="KW-0812">Transmembrane</keyword>
<name>A0ABV1Y8E6_9HYPH</name>
<dbReference type="Proteomes" id="UP001464387">
    <property type="component" value="Unassembled WGS sequence"/>
</dbReference>
<evidence type="ECO:0000313" key="3">
    <source>
        <dbReference type="Proteomes" id="UP001464387"/>
    </source>
</evidence>
<evidence type="ECO:0000313" key="2">
    <source>
        <dbReference type="EMBL" id="MER8931436.1"/>
    </source>
</evidence>
<comment type="caution">
    <text evidence="2">The sequence shown here is derived from an EMBL/GenBank/DDBJ whole genome shotgun (WGS) entry which is preliminary data.</text>
</comment>
<feature type="transmembrane region" description="Helical" evidence="1">
    <location>
        <begin position="40"/>
        <end position="61"/>
    </location>
</feature>
<keyword evidence="1" id="KW-0472">Membrane</keyword>
<gene>
    <name evidence="2" type="ORF">NKI33_00440</name>
</gene>
<proteinExistence type="predicted"/>
<sequence length="70" mass="7864">MMDRDTRNAAIAAVWIMLLFGIAAFYLPTMMLALGSFSTVLAGVFGTLFVLAFFLVFWLRARSQRKNQGK</sequence>
<organism evidence="2 3">
    <name type="scientific">Mesorhizobium opportunistum</name>
    <dbReference type="NCBI Taxonomy" id="593909"/>
    <lineage>
        <taxon>Bacteria</taxon>
        <taxon>Pseudomonadati</taxon>
        <taxon>Pseudomonadota</taxon>
        <taxon>Alphaproteobacteria</taxon>
        <taxon>Hyphomicrobiales</taxon>
        <taxon>Phyllobacteriaceae</taxon>
        <taxon>Mesorhizobium</taxon>
    </lineage>
</organism>
<reference evidence="2 3" key="1">
    <citation type="journal article" date="2024" name="Proc. Natl. Acad. Sci. U.S.A.">
        <title>The evolutionary genomics of adaptation to stress in wild rhizobium bacteria.</title>
        <authorList>
            <person name="Kehlet-Delgado H."/>
            <person name="Montoya A.P."/>
            <person name="Jensen K.T."/>
            <person name="Wendlandt C.E."/>
            <person name="Dexheimer C."/>
            <person name="Roberts M."/>
            <person name="Torres Martinez L."/>
            <person name="Friesen M.L."/>
            <person name="Griffitts J.S."/>
            <person name="Porter S.S."/>
        </authorList>
    </citation>
    <scope>NUCLEOTIDE SEQUENCE [LARGE SCALE GENOMIC DNA]</scope>
    <source>
        <strain evidence="2 3">M0729</strain>
    </source>
</reference>
<accession>A0ABV1Y8E6</accession>
<protein>
    <submittedName>
        <fullName evidence="2">Uncharacterized protein</fullName>
    </submittedName>
</protein>
<feature type="transmembrane region" description="Helical" evidence="1">
    <location>
        <begin position="12"/>
        <end position="34"/>
    </location>
</feature>
<keyword evidence="3" id="KW-1185">Reference proteome</keyword>
<evidence type="ECO:0000256" key="1">
    <source>
        <dbReference type="SAM" id="Phobius"/>
    </source>
</evidence>